<feature type="compositionally biased region" description="Basic and acidic residues" evidence="3">
    <location>
        <begin position="169"/>
        <end position="181"/>
    </location>
</feature>
<protein>
    <recommendedName>
        <fullName evidence="4">RRM domain-containing protein</fullName>
    </recommendedName>
</protein>
<accession>C4JVZ8</accession>
<sequence>MATHRYPSSGPVPHFPQSNRSSISTSSNYSASSTFESTVPVSRHLFVQNLSPGTTTQQLKEYLTPAGTASRCDIVDQRSFGRTKVCATLSLQNEEEAKLAISMFDNSTFMGSRIRVRFNRERSGSGSSQPKQAPLDASKVGEGLKATAADTASSHDKPETADECLGGSRGEETGPGKKRGEPLVVNGSCVGMKAGRGNEEKRDYEGELSKRAQEIHL</sequence>
<dbReference type="InterPro" id="IPR012677">
    <property type="entry name" value="Nucleotide-bd_a/b_plait_sf"/>
</dbReference>
<dbReference type="RefSeq" id="XP_002583773.1">
    <property type="nucleotide sequence ID" value="XM_002583727.1"/>
</dbReference>
<dbReference type="SUPFAM" id="SSF54928">
    <property type="entry name" value="RNA-binding domain, RBD"/>
    <property type="match status" value="1"/>
</dbReference>
<dbReference type="GeneID" id="8442928"/>
<evidence type="ECO:0000256" key="2">
    <source>
        <dbReference type="PROSITE-ProRule" id="PRU00176"/>
    </source>
</evidence>
<dbReference type="OMA" id="FGRTKVC"/>
<feature type="compositionally biased region" description="Basic and acidic residues" evidence="3">
    <location>
        <begin position="196"/>
        <end position="217"/>
    </location>
</feature>
<dbReference type="PANTHER" id="PTHR48025">
    <property type="entry name" value="OS02G0815200 PROTEIN"/>
    <property type="match status" value="1"/>
</dbReference>
<dbReference type="InParanoid" id="C4JVZ8"/>
<dbReference type="SMART" id="SM00360">
    <property type="entry name" value="RRM"/>
    <property type="match status" value="1"/>
</dbReference>
<dbReference type="HOGENOM" id="CLU_1273099_0_0_1"/>
<proteinExistence type="predicted"/>
<feature type="domain" description="RRM" evidence="4">
    <location>
        <begin position="43"/>
        <end position="121"/>
    </location>
</feature>
<dbReference type="GO" id="GO:0003729">
    <property type="term" value="F:mRNA binding"/>
    <property type="evidence" value="ECO:0007669"/>
    <property type="project" value="TreeGrafter"/>
</dbReference>
<dbReference type="InterPro" id="IPR035979">
    <property type="entry name" value="RBD_domain_sf"/>
</dbReference>
<dbReference type="CDD" id="cd00590">
    <property type="entry name" value="RRM_SF"/>
    <property type="match status" value="1"/>
</dbReference>
<dbReference type="Proteomes" id="UP000002058">
    <property type="component" value="Unassembled WGS sequence"/>
</dbReference>
<reference evidence="6" key="1">
    <citation type="journal article" date="2009" name="Genome Res.">
        <title>Comparative genomic analyses of the human fungal pathogens Coccidioides and their relatives.</title>
        <authorList>
            <person name="Sharpton T.J."/>
            <person name="Stajich J.E."/>
            <person name="Rounsley S.D."/>
            <person name="Gardner M.J."/>
            <person name="Wortman J.R."/>
            <person name="Jordar V.S."/>
            <person name="Maiti R."/>
            <person name="Kodira C.D."/>
            <person name="Neafsey D.E."/>
            <person name="Zeng Q."/>
            <person name="Hung C.-Y."/>
            <person name="McMahan C."/>
            <person name="Muszewska A."/>
            <person name="Grynberg M."/>
            <person name="Mandel M.A."/>
            <person name="Kellner E.M."/>
            <person name="Barker B.M."/>
            <person name="Galgiani J.N."/>
            <person name="Orbach M.J."/>
            <person name="Kirkland T.N."/>
            <person name="Cole G.T."/>
            <person name="Henn M.R."/>
            <person name="Birren B.W."/>
            <person name="Taylor J.W."/>
        </authorList>
    </citation>
    <scope>NUCLEOTIDE SEQUENCE [LARGE SCALE GENOMIC DNA]</scope>
    <source>
        <strain evidence="6">UAMH 1704</strain>
    </source>
</reference>
<dbReference type="KEGG" id="ure:UREG_06740"/>
<name>C4JVZ8_UNCRE</name>
<dbReference type="GO" id="GO:0005634">
    <property type="term" value="C:nucleus"/>
    <property type="evidence" value="ECO:0007669"/>
    <property type="project" value="TreeGrafter"/>
</dbReference>
<keyword evidence="6" id="KW-1185">Reference proteome</keyword>
<dbReference type="Pfam" id="PF00076">
    <property type="entry name" value="RRM_1"/>
    <property type="match status" value="1"/>
</dbReference>
<evidence type="ECO:0000256" key="3">
    <source>
        <dbReference type="SAM" id="MobiDB-lite"/>
    </source>
</evidence>
<dbReference type="PROSITE" id="PS50102">
    <property type="entry name" value="RRM"/>
    <property type="match status" value="1"/>
</dbReference>
<evidence type="ECO:0000256" key="1">
    <source>
        <dbReference type="ARBA" id="ARBA00022884"/>
    </source>
</evidence>
<dbReference type="eggNOG" id="ENOG502SU10">
    <property type="taxonomic scope" value="Eukaryota"/>
</dbReference>
<feature type="region of interest" description="Disordered" evidence="3">
    <location>
        <begin position="1"/>
        <end position="29"/>
    </location>
</feature>
<evidence type="ECO:0000259" key="4">
    <source>
        <dbReference type="PROSITE" id="PS50102"/>
    </source>
</evidence>
<dbReference type="EMBL" id="CH476618">
    <property type="protein sequence ID" value="EEP81875.1"/>
    <property type="molecule type" value="Genomic_DNA"/>
</dbReference>
<organism evidence="5 6">
    <name type="scientific">Uncinocarpus reesii (strain UAMH 1704)</name>
    <dbReference type="NCBI Taxonomy" id="336963"/>
    <lineage>
        <taxon>Eukaryota</taxon>
        <taxon>Fungi</taxon>
        <taxon>Dikarya</taxon>
        <taxon>Ascomycota</taxon>
        <taxon>Pezizomycotina</taxon>
        <taxon>Eurotiomycetes</taxon>
        <taxon>Eurotiomycetidae</taxon>
        <taxon>Onygenales</taxon>
        <taxon>Onygenaceae</taxon>
        <taxon>Uncinocarpus</taxon>
    </lineage>
</organism>
<dbReference type="STRING" id="336963.C4JVZ8"/>
<feature type="region of interest" description="Disordered" evidence="3">
    <location>
        <begin position="146"/>
        <end position="217"/>
    </location>
</feature>
<dbReference type="Gene3D" id="3.30.70.330">
    <property type="match status" value="1"/>
</dbReference>
<feature type="compositionally biased region" description="Low complexity" evidence="3">
    <location>
        <begin position="18"/>
        <end position="29"/>
    </location>
</feature>
<dbReference type="InterPro" id="IPR050502">
    <property type="entry name" value="Euk_RNA-bind_prot"/>
</dbReference>
<dbReference type="OrthoDB" id="4197726at2759"/>
<dbReference type="PANTHER" id="PTHR48025:SF1">
    <property type="entry name" value="RRM DOMAIN-CONTAINING PROTEIN"/>
    <property type="match status" value="1"/>
</dbReference>
<gene>
    <name evidence="5" type="ORF">UREG_06740</name>
</gene>
<evidence type="ECO:0000313" key="6">
    <source>
        <dbReference type="Proteomes" id="UP000002058"/>
    </source>
</evidence>
<dbReference type="VEuPathDB" id="FungiDB:UREG_06740"/>
<keyword evidence="1 2" id="KW-0694">RNA-binding</keyword>
<dbReference type="InterPro" id="IPR000504">
    <property type="entry name" value="RRM_dom"/>
</dbReference>
<evidence type="ECO:0000313" key="5">
    <source>
        <dbReference type="EMBL" id="EEP81875.1"/>
    </source>
</evidence>
<dbReference type="AlphaFoldDB" id="C4JVZ8"/>